<feature type="signal peptide" evidence="3">
    <location>
        <begin position="1"/>
        <end position="23"/>
    </location>
</feature>
<dbReference type="Proteomes" id="UP001187192">
    <property type="component" value="Unassembled WGS sequence"/>
</dbReference>
<dbReference type="GO" id="GO:0071944">
    <property type="term" value="C:cell periphery"/>
    <property type="evidence" value="ECO:0007669"/>
    <property type="project" value="TreeGrafter"/>
</dbReference>
<organism evidence="4 5">
    <name type="scientific">Ficus carica</name>
    <name type="common">Common fig</name>
    <dbReference type="NCBI Taxonomy" id="3494"/>
    <lineage>
        <taxon>Eukaryota</taxon>
        <taxon>Viridiplantae</taxon>
        <taxon>Streptophyta</taxon>
        <taxon>Embryophyta</taxon>
        <taxon>Tracheophyta</taxon>
        <taxon>Spermatophyta</taxon>
        <taxon>Magnoliopsida</taxon>
        <taxon>eudicotyledons</taxon>
        <taxon>Gunneridae</taxon>
        <taxon>Pentapetalae</taxon>
        <taxon>rosids</taxon>
        <taxon>fabids</taxon>
        <taxon>Rosales</taxon>
        <taxon>Moraceae</taxon>
        <taxon>Ficeae</taxon>
        <taxon>Ficus</taxon>
    </lineage>
</organism>
<dbReference type="AlphaFoldDB" id="A0AA87ZKR9"/>
<feature type="compositionally biased region" description="Basic and acidic residues" evidence="2">
    <location>
        <begin position="47"/>
        <end position="66"/>
    </location>
</feature>
<feature type="region of interest" description="Disordered" evidence="2">
    <location>
        <begin position="26"/>
        <end position="69"/>
    </location>
</feature>
<feature type="chain" id="PRO_5041654770" evidence="3">
    <location>
        <begin position="24"/>
        <end position="283"/>
    </location>
</feature>
<dbReference type="EMBL" id="BTGU01000007">
    <property type="protein sequence ID" value="GMN37923.1"/>
    <property type="molecule type" value="Genomic_DNA"/>
</dbReference>
<evidence type="ECO:0000256" key="1">
    <source>
        <dbReference type="ARBA" id="ARBA00022729"/>
    </source>
</evidence>
<dbReference type="PANTHER" id="PTHR33470:SF40">
    <property type="entry name" value="PROTEIN SEED AND ROOT HAIR PROTECTIVE PROTEIN"/>
    <property type="match status" value="1"/>
</dbReference>
<feature type="compositionally biased region" description="Basic and acidic residues" evidence="2">
    <location>
        <begin position="26"/>
        <end position="39"/>
    </location>
</feature>
<dbReference type="PANTHER" id="PTHR33470">
    <property type="entry name" value="OS01G0164075 PROTEIN"/>
    <property type="match status" value="1"/>
</dbReference>
<keyword evidence="5" id="KW-1185">Reference proteome</keyword>
<dbReference type="GO" id="GO:0009723">
    <property type="term" value="P:response to ethylene"/>
    <property type="evidence" value="ECO:0007669"/>
    <property type="project" value="TreeGrafter"/>
</dbReference>
<reference evidence="4" key="1">
    <citation type="submission" date="2023-07" db="EMBL/GenBank/DDBJ databases">
        <title>draft genome sequence of fig (Ficus carica).</title>
        <authorList>
            <person name="Takahashi T."/>
            <person name="Nishimura K."/>
        </authorList>
    </citation>
    <scope>NUCLEOTIDE SEQUENCE</scope>
</reference>
<evidence type="ECO:0000256" key="2">
    <source>
        <dbReference type="SAM" id="MobiDB-lite"/>
    </source>
</evidence>
<evidence type="ECO:0000313" key="5">
    <source>
        <dbReference type="Proteomes" id="UP001187192"/>
    </source>
</evidence>
<name>A0AA87ZKR9_FICCA</name>
<sequence length="283" mass="31497">MARSSFCMMTSILLLSLVILASASDYGHDPKAEGKEKLPTSKQPNYQERKPTDKYDQTPEPEDKVKILPKKPIKYVHPKADQGKVKIIFPAKPNKYYPQPKPEGKDKILSKKPVYEKPKPEGGEKLVPTKPYYKEPVPKGKKNLLPTTNVGVQGLVFCKSGLKYFPLPGAVAKITCLAVAEEVHKTSYFTVQSQACDSKGYFFATITPPKSLGNCQWEIKDCKAYLDHSPLETCKVATDVNNGVKGALLSSYSILPHKNMKLYSVGPFFYTSEPYKTPAPKGY</sequence>
<keyword evidence="1 3" id="KW-0732">Signal</keyword>
<evidence type="ECO:0000256" key="3">
    <source>
        <dbReference type="SAM" id="SignalP"/>
    </source>
</evidence>
<accession>A0AA87ZKR9</accession>
<comment type="caution">
    <text evidence="4">The sequence shown here is derived from an EMBL/GenBank/DDBJ whole genome shotgun (WGS) entry which is preliminary data.</text>
</comment>
<evidence type="ECO:0000313" key="4">
    <source>
        <dbReference type="EMBL" id="GMN37923.1"/>
    </source>
</evidence>
<gene>
    <name evidence="4" type="ORF">TIFTF001_007215</name>
</gene>
<proteinExistence type="predicted"/>
<protein>
    <submittedName>
        <fullName evidence="4">Uncharacterized protein</fullName>
    </submittedName>
</protein>
<dbReference type="Pfam" id="PF01190">
    <property type="entry name" value="Pollen_Ole_e_1"/>
    <property type="match status" value="1"/>
</dbReference>